<dbReference type="PROSITE" id="PS00622">
    <property type="entry name" value="HTH_LUXR_1"/>
    <property type="match status" value="1"/>
</dbReference>
<reference evidence="4" key="1">
    <citation type="journal article" date="2017" name="Syst. Appl. Microbiol.">
        <title>Soybeans inoculated with root zone soils of Canadian native legumes harbour diverse and novel Bradyrhizobium spp. that possess agricultural potential.</title>
        <authorList>
            <person name="Bromfield E.S.P."/>
            <person name="Cloutier S."/>
            <person name="Tambong J.T."/>
            <person name="Tran Thi T.V."/>
        </authorList>
    </citation>
    <scope>NUCLEOTIDE SEQUENCE</scope>
    <source>
        <strain evidence="4">1S5</strain>
    </source>
</reference>
<dbReference type="PRINTS" id="PR00038">
    <property type="entry name" value="HTHLUXR"/>
</dbReference>
<dbReference type="PANTHER" id="PTHR44688:SF16">
    <property type="entry name" value="DNA-BINDING TRANSCRIPTIONAL ACTIVATOR DEVR_DOSR"/>
    <property type="match status" value="1"/>
</dbReference>
<dbReference type="Pfam" id="PF00196">
    <property type="entry name" value="GerE"/>
    <property type="match status" value="1"/>
</dbReference>
<dbReference type="EMBL" id="CP096255">
    <property type="protein sequence ID" value="UPT92070.1"/>
    <property type="molecule type" value="Genomic_DNA"/>
</dbReference>
<gene>
    <name evidence="4" type="ORF">HAP41_0000006625</name>
</gene>
<keyword evidence="3" id="KW-0804">Transcription</keyword>
<reference evidence="4" key="2">
    <citation type="submission" date="2022-04" db="EMBL/GenBank/DDBJ databases">
        <authorList>
            <person name="Bromfield E.S.P."/>
            <person name="Cloutier S."/>
        </authorList>
    </citation>
    <scope>NUCLEOTIDE SEQUENCE</scope>
    <source>
        <strain evidence="4">1S5</strain>
    </source>
</reference>
<dbReference type="AlphaFoldDB" id="A0A8T5VMJ9"/>
<dbReference type="SUPFAM" id="SSF75516">
    <property type="entry name" value="Pheromone-binding domain of LuxR-like quorum-sensing transcription factors"/>
    <property type="match status" value="1"/>
</dbReference>
<dbReference type="PROSITE" id="PS50043">
    <property type="entry name" value="HTH_LUXR_2"/>
    <property type="match status" value="1"/>
</dbReference>
<dbReference type="InterPro" id="IPR016032">
    <property type="entry name" value="Sig_transdc_resp-reg_C-effctor"/>
</dbReference>
<proteinExistence type="predicted"/>
<keyword evidence="1" id="KW-0805">Transcription regulation</keyword>
<evidence type="ECO:0000256" key="2">
    <source>
        <dbReference type="ARBA" id="ARBA00023125"/>
    </source>
</evidence>
<dbReference type="SMART" id="SM00421">
    <property type="entry name" value="HTH_LUXR"/>
    <property type="match status" value="1"/>
</dbReference>
<dbReference type="Proteomes" id="UP000551709">
    <property type="component" value="Chromosome"/>
</dbReference>
<protein>
    <submittedName>
        <fullName evidence="4">LuxR family transcriptional regulator</fullName>
    </submittedName>
</protein>
<evidence type="ECO:0000256" key="3">
    <source>
        <dbReference type="ARBA" id="ARBA00023163"/>
    </source>
</evidence>
<accession>A0A8T5VMJ9</accession>
<dbReference type="Pfam" id="PF03472">
    <property type="entry name" value="Autoind_bind"/>
    <property type="match status" value="1"/>
</dbReference>
<dbReference type="RefSeq" id="WP_166106170.1">
    <property type="nucleotide sequence ID" value="NZ_CP096255.1"/>
</dbReference>
<evidence type="ECO:0000313" key="5">
    <source>
        <dbReference type="Proteomes" id="UP000551709"/>
    </source>
</evidence>
<evidence type="ECO:0000313" key="4">
    <source>
        <dbReference type="EMBL" id="UPT92070.1"/>
    </source>
</evidence>
<dbReference type="InterPro" id="IPR036388">
    <property type="entry name" value="WH-like_DNA-bd_sf"/>
</dbReference>
<dbReference type="SUPFAM" id="SSF46894">
    <property type="entry name" value="C-terminal effector domain of the bipartite response regulators"/>
    <property type="match status" value="1"/>
</dbReference>
<dbReference type="CDD" id="cd06170">
    <property type="entry name" value="LuxR_C_like"/>
    <property type="match status" value="1"/>
</dbReference>
<keyword evidence="2" id="KW-0238">DNA-binding</keyword>
<dbReference type="Gene3D" id="1.10.10.10">
    <property type="entry name" value="Winged helix-like DNA-binding domain superfamily/Winged helix DNA-binding domain"/>
    <property type="match status" value="1"/>
</dbReference>
<dbReference type="GO" id="GO:0003677">
    <property type="term" value="F:DNA binding"/>
    <property type="evidence" value="ECO:0007669"/>
    <property type="project" value="UniProtKB-KW"/>
</dbReference>
<dbReference type="GO" id="GO:0006355">
    <property type="term" value="P:regulation of DNA-templated transcription"/>
    <property type="evidence" value="ECO:0007669"/>
    <property type="project" value="InterPro"/>
</dbReference>
<dbReference type="InterPro" id="IPR036693">
    <property type="entry name" value="TF_LuxR_autoind-bd_dom_sf"/>
</dbReference>
<organism evidence="4 5">
    <name type="scientific">Bradyrhizobium barranii subsp. apii</name>
    <dbReference type="NCBI Taxonomy" id="2819348"/>
    <lineage>
        <taxon>Bacteria</taxon>
        <taxon>Pseudomonadati</taxon>
        <taxon>Pseudomonadota</taxon>
        <taxon>Alphaproteobacteria</taxon>
        <taxon>Hyphomicrobiales</taxon>
        <taxon>Nitrobacteraceae</taxon>
        <taxon>Bradyrhizobium</taxon>
        <taxon>Bradyrhizobium barranii</taxon>
    </lineage>
</organism>
<dbReference type="InterPro" id="IPR005143">
    <property type="entry name" value="TF_LuxR_autoind-bd_dom"/>
</dbReference>
<dbReference type="InterPro" id="IPR000792">
    <property type="entry name" value="Tscrpt_reg_LuxR_C"/>
</dbReference>
<evidence type="ECO:0000256" key="1">
    <source>
        <dbReference type="ARBA" id="ARBA00023015"/>
    </source>
</evidence>
<dbReference type="PANTHER" id="PTHR44688">
    <property type="entry name" value="DNA-BINDING TRANSCRIPTIONAL ACTIVATOR DEVR_DOSR"/>
    <property type="match status" value="1"/>
</dbReference>
<dbReference type="Gene3D" id="3.30.450.80">
    <property type="entry name" value="Transcription factor LuxR-like, autoinducer-binding domain"/>
    <property type="match status" value="1"/>
</dbReference>
<name>A0A8T5VMJ9_9BRAD</name>
<sequence length="241" mass="27409">MDLFSFTECANRTHSLRALFDLLVSCASQEGFTEVSYGSLNFVEPLRLADYPPPTVAVKWPIDWCDRYFKRKYHTIDPVVRRTPLLSRPYLWDQLGQQYQLQPDERRVLDEAREAGLKHGMSVPLFGPLGRVSVASFASPSENIDPQHCISHLNALAWQFHTAYGEIARRADADCDKKVALSQRETSCIRWVAEGKSSWEIGMILQISENTVNFHIKNVMRKLGATSRIQAAIMAVRLNVL</sequence>